<feature type="binding site" evidence="11">
    <location>
        <position position="357"/>
    </location>
    <ligand>
        <name>ATP</name>
        <dbReference type="ChEBI" id="CHEBI:30616"/>
    </ligand>
</feature>
<dbReference type="Pfam" id="PF00560">
    <property type="entry name" value="LRR_1"/>
    <property type="match status" value="2"/>
</dbReference>
<keyword evidence="10 13" id="KW-0472">Membrane</keyword>
<feature type="domain" description="Protein kinase" evidence="15">
    <location>
        <begin position="329"/>
        <end position="600"/>
    </location>
</feature>
<dbReference type="SUPFAM" id="SSF56112">
    <property type="entry name" value="Protein kinase-like (PK-like)"/>
    <property type="match status" value="1"/>
</dbReference>
<keyword evidence="6" id="KW-0677">Repeat</keyword>
<reference evidence="17" key="1">
    <citation type="journal article" date="2017" name="Front. Plant Sci.">
        <title>Climate Clever Clovers: New Paradigm to Reduce the Environmental Footprint of Ruminants by Breeding Low Methanogenic Forages Utilizing Haplotype Variation.</title>
        <authorList>
            <person name="Kaur P."/>
            <person name="Appels R."/>
            <person name="Bayer P.E."/>
            <person name="Keeble-Gagnere G."/>
            <person name="Wang J."/>
            <person name="Hirakawa H."/>
            <person name="Shirasawa K."/>
            <person name="Vercoe P."/>
            <person name="Stefanova K."/>
            <person name="Durmic Z."/>
            <person name="Nichols P."/>
            <person name="Revell C."/>
            <person name="Isobe S.N."/>
            <person name="Edwards D."/>
            <person name="Erskine W."/>
        </authorList>
    </citation>
    <scope>NUCLEOTIDE SEQUENCE [LARGE SCALE GENOMIC DNA]</scope>
    <source>
        <strain evidence="17">cv. Daliak</strain>
    </source>
</reference>
<evidence type="ECO:0000256" key="5">
    <source>
        <dbReference type="ARBA" id="ARBA00022729"/>
    </source>
</evidence>
<dbReference type="PROSITE" id="PS50011">
    <property type="entry name" value="PROTEIN_KINASE_DOM"/>
    <property type="match status" value="1"/>
</dbReference>
<accession>A0A2Z6MJ41</accession>
<keyword evidence="5 14" id="KW-0732">Signal</keyword>
<evidence type="ECO:0000259" key="15">
    <source>
        <dbReference type="PROSITE" id="PS50011"/>
    </source>
</evidence>
<evidence type="ECO:0000313" key="16">
    <source>
        <dbReference type="EMBL" id="GAU32634.1"/>
    </source>
</evidence>
<dbReference type="SUPFAM" id="SSF52058">
    <property type="entry name" value="L domain-like"/>
    <property type="match status" value="1"/>
</dbReference>
<feature type="signal peptide" evidence="14">
    <location>
        <begin position="1"/>
        <end position="23"/>
    </location>
</feature>
<dbReference type="GO" id="GO:0016020">
    <property type="term" value="C:membrane"/>
    <property type="evidence" value="ECO:0007669"/>
    <property type="project" value="UniProtKB-SubCell"/>
</dbReference>
<evidence type="ECO:0000256" key="1">
    <source>
        <dbReference type="ARBA" id="ARBA00004370"/>
    </source>
</evidence>
<evidence type="ECO:0000256" key="2">
    <source>
        <dbReference type="ARBA" id="ARBA00022553"/>
    </source>
</evidence>
<dbReference type="Pfam" id="PF00069">
    <property type="entry name" value="Pkinase"/>
    <property type="match status" value="1"/>
</dbReference>
<dbReference type="InterPro" id="IPR032675">
    <property type="entry name" value="LRR_dom_sf"/>
</dbReference>
<sequence>MKLVHTLCFIICILCVSLWHGNCEPVEDKVVLLEFMNKFSPSRTLNWNESLSVCDNWTGVTCNEDRSRVIAIRLPGVGFHGNIPPNTISNLSALQILSLRSNFITGFFPSDFSNLKNLSFLYLQFNNLSGSLPDFSAWENLTVVNLSNNKFNGTIPFSLSNLTQLSGLNLANNSLSGEIPDLDISRLQQLNLSNNNLHGTVPMSLQRFPDSAFIGNNISLGNYTSVSPVISPVYEPSSSSEKRGRLSETAFLGIVIVGSFLGLVAFGFLMFVCCSSRKKGEDDDDAFVGMSNKGKMSPEKAVSRNMDANNKLTFFEGCNYAFDLEDLLRASAEVLGKGTFGTAYKAILEDATGVVVKRLKEVAFGKKDFEQFMEIIGSLKHENVVELKAYYYSKDEKLMVYDYYNQGSVSALLHGKRGEEKVPLDWDTRLRIALGAARGIARIHVENGGKLVHGNIKSSNIFLNTKQHGCVSDLGLATISTSLPLPVSRAAGYRAPEVTDTRKAAQPSDVYSFGVVLLELLTGKSPIHNTGGDEIIHLVRWVHSVVREEWTAEVFDLELMRYPNIEEEMVEMLQIAMSCVVRMADQRPKMSEVVKMIENVRQTENTQTRPSSENQGGVKLSSQHDNDNDNSPSSTSSPLPKGSD</sequence>
<feature type="compositionally biased region" description="Low complexity" evidence="12">
    <location>
        <begin position="629"/>
        <end position="644"/>
    </location>
</feature>
<feature type="transmembrane region" description="Helical" evidence="13">
    <location>
        <begin position="250"/>
        <end position="272"/>
    </location>
</feature>
<dbReference type="FunFam" id="3.30.200.20:FF:000307">
    <property type="entry name" value="pollen receptor-like kinase 1"/>
    <property type="match status" value="1"/>
</dbReference>
<dbReference type="Pfam" id="PF13855">
    <property type="entry name" value="LRR_8"/>
    <property type="match status" value="1"/>
</dbReference>
<evidence type="ECO:0000256" key="12">
    <source>
        <dbReference type="SAM" id="MobiDB-lite"/>
    </source>
</evidence>
<gene>
    <name evidence="16" type="ORF">TSUD_71820</name>
</gene>
<dbReference type="AlphaFoldDB" id="A0A2Z6MJ41"/>
<evidence type="ECO:0000256" key="11">
    <source>
        <dbReference type="PROSITE-ProRule" id="PRU10141"/>
    </source>
</evidence>
<dbReference type="PANTHER" id="PTHR48010:SF6">
    <property type="entry name" value="OS01G0223600 PROTEIN"/>
    <property type="match status" value="1"/>
</dbReference>
<name>A0A2Z6MJ41_TRISU</name>
<dbReference type="OrthoDB" id="676979at2759"/>
<evidence type="ECO:0000256" key="7">
    <source>
        <dbReference type="ARBA" id="ARBA00022741"/>
    </source>
</evidence>
<dbReference type="Pfam" id="PF08263">
    <property type="entry name" value="LRRNT_2"/>
    <property type="match status" value="1"/>
</dbReference>
<dbReference type="InterPro" id="IPR001611">
    <property type="entry name" value="Leu-rich_rpt"/>
</dbReference>
<keyword evidence="4 13" id="KW-0812">Transmembrane</keyword>
<dbReference type="Gene3D" id="3.30.200.20">
    <property type="entry name" value="Phosphorylase Kinase, domain 1"/>
    <property type="match status" value="1"/>
</dbReference>
<keyword evidence="9 13" id="KW-1133">Transmembrane helix</keyword>
<keyword evidence="7 11" id="KW-0547">Nucleotide-binding</keyword>
<dbReference type="InterPro" id="IPR011009">
    <property type="entry name" value="Kinase-like_dom_sf"/>
</dbReference>
<dbReference type="InterPro" id="IPR000719">
    <property type="entry name" value="Prot_kinase_dom"/>
</dbReference>
<dbReference type="Gene3D" id="3.80.10.10">
    <property type="entry name" value="Ribonuclease Inhibitor"/>
    <property type="match status" value="2"/>
</dbReference>
<keyword evidence="8 11" id="KW-0067">ATP-binding</keyword>
<dbReference type="Gene3D" id="1.10.510.10">
    <property type="entry name" value="Transferase(Phosphotransferase) domain 1"/>
    <property type="match status" value="1"/>
</dbReference>
<keyword evidence="2" id="KW-0597">Phosphoprotein</keyword>
<protein>
    <recommendedName>
        <fullName evidence="15">Protein kinase domain-containing protein</fullName>
    </recommendedName>
</protein>
<evidence type="ECO:0000256" key="10">
    <source>
        <dbReference type="ARBA" id="ARBA00023136"/>
    </source>
</evidence>
<dbReference type="GO" id="GO:0004672">
    <property type="term" value="F:protein kinase activity"/>
    <property type="evidence" value="ECO:0007669"/>
    <property type="project" value="InterPro"/>
</dbReference>
<dbReference type="EMBL" id="DF973499">
    <property type="protein sequence ID" value="GAU32634.1"/>
    <property type="molecule type" value="Genomic_DNA"/>
</dbReference>
<evidence type="ECO:0000256" key="4">
    <source>
        <dbReference type="ARBA" id="ARBA00022692"/>
    </source>
</evidence>
<dbReference type="GO" id="GO:0005524">
    <property type="term" value="F:ATP binding"/>
    <property type="evidence" value="ECO:0007669"/>
    <property type="project" value="UniProtKB-UniRule"/>
</dbReference>
<evidence type="ECO:0000256" key="8">
    <source>
        <dbReference type="ARBA" id="ARBA00022840"/>
    </source>
</evidence>
<dbReference type="InterPro" id="IPR017441">
    <property type="entry name" value="Protein_kinase_ATP_BS"/>
</dbReference>
<evidence type="ECO:0000256" key="13">
    <source>
        <dbReference type="SAM" id="Phobius"/>
    </source>
</evidence>
<proteinExistence type="predicted"/>
<keyword evidence="3" id="KW-0433">Leucine-rich repeat</keyword>
<evidence type="ECO:0000256" key="9">
    <source>
        <dbReference type="ARBA" id="ARBA00022989"/>
    </source>
</evidence>
<feature type="compositionally biased region" description="Polar residues" evidence="12">
    <location>
        <begin position="601"/>
        <end position="615"/>
    </location>
</feature>
<dbReference type="Proteomes" id="UP000242715">
    <property type="component" value="Unassembled WGS sequence"/>
</dbReference>
<feature type="region of interest" description="Disordered" evidence="12">
    <location>
        <begin position="601"/>
        <end position="644"/>
    </location>
</feature>
<comment type="subcellular location">
    <subcellularLocation>
        <location evidence="1">Membrane</location>
    </subcellularLocation>
</comment>
<dbReference type="FunFam" id="1.10.510.10:FF:000095">
    <property type="entry name" value="protein STRUBBELIG-RECEPTOR FAMILY 8"/>
    <property type="match status" value="1"/>
</dbReference>
<dbReference type="InterPro" id="IPR013210">
    <property type="entry name" value="LRR_N_plant-typ"/>
</dbReference>
<evidence type="ECO:0000256" key="3">
    <source>
        <dbReference type="ARBA" id="ARBA00022614"/>
    </source>
</evidence>
<evidence type="ECO:0000256" key="14">
    <source>
        <dbReference type="SAM" id="SignalP"/>
    </source>
</evidence>
<feature type="chain" id="PRO_5016386246" description="Protein kinase domain-containing protein" evidence="14">
    <location>
        <begin position="24"/>
        <end position="644"/>
    </location>
</feature>
<dbReference type="InterPro" id="IPR050994">
    <property type="entry name" value="At_inactive_RLKs"/>
</dbReference>
<dbReference type="FunFam" id="3.80.10.10:FF:000234">
    <property type="entry name" value="Probable inactive receptor kinase RLK902"/>
    <property type="match status" value="1"/>
</dbReference>
<dbReference type="PANTHER" id="PTHR48010">
    <property type="entry name" value="OS05G0588300 PROTEIN"/>
    <property type="match status" value="1"/>
</dbReference>
<organism evidence="16 17">
    <name type="scientific">Trifolium subterraneum</name>
    <name type="common">Subterranean clover</name>
    <dbReference type="NCBI Taxonomy" id="3900"/>
    <lineage>
        <taxon>Eukaryota</taxon>
        <taxon>Viridiplantae</taxon>
        <taxon>Streptophyta</taxon>
        <taxon>Embryophyta</taxon>
        <taxon>Tracheophyta</taxon>
        <taxon>Spermatophyta</taxon>
        <taxon>Magnoliopsida</taxon>
        <taxon>eudicotyledons</taxon>
        <taxon>Gunneridae</taxon>
        <taxon>Pentapetalae</taxon>
        <taxon>rosids</taxon>
        <taxon>fabids</taxon>
        <taxon>Fabales</taxon>
        <taxon>Fabaceae</taxon>
        <taxon>Papilionoideae</taxon>
        <taxon>50 kb inversion clade</taxon>
        <taxon>NPAAA clade</taxon>
        <taxon>Hologalegina</taxon>
        <taxon>IRL clade</taxon>
        <taxon>Trifolieae</taxon>
        <taxon>Trifolium</taxon>
    </lineage>
</organism>
<evidence type="ECO:0000256" key="6">
    <source>
        <dbReference type="ARBA" id="ARBA00022737"/>
    </source>
</evidence>
<evidence type="ECO:0000313" key="17">
    <source>
        <dbReference type="Proteomes" id="UP000242715"/>
    </source>
</evidence>
<dbReference type="PROSITE" id="PS00107">
    <property type="entry name" value="PROTEIN_KINASE_ATP"/>
    <property type="match status" value="1"/>
</dbReference>
<keyword evidence="17" id="KW-1185">Reference proteome</keyword>